<dbReference type="Proteomes" id="UP001280121">
    <property type="component" value="Unassembled WGS sequence"/>
</dbReference>
<dbReference type="Gene3D" id="6.10.140.1620">
    <property type="match status" value="1"/>
</dbReference>
<feature type="chain" id="PRO_5042018699" description="Protein ABIL2-like" evidence="4">
    <location>
        <begin position="19"/>
        <end position="359"/>
    </location>
</feature>
<proteinExistence type="inferred from homology"/>
<evidence type="ECO:0000313" key="6">
    <source>
        <dbReference type="Proteomes" id="UP001280121"/>
    </source>
</evidence>
<dbReference type="InterPro" id="IPR028457">
    <property type="entry name" value="ABI"/>
</dbReference>
<dbReference type="PANTHER" id="PTHR10460:SF10">
    <property type="entry name" value="PROTEIN ABIL3"/>
    <property type="match status" value="1"/>
</dbReference>
<evidence type="ECO:0008006" key="7">
    <source>
        <dbReference type="Google" id="ProtNLM"/>
    </source>
</evidence>
<comment type="function">
    <text evidence="2">Involved in regulation of actin and microtubule organization. Part of a WAVE complex that activates the Arp2/3 complex.</text>
</comment>
<dbReference type="AlphaFoldDB" id="A0AAE0CPI4"/>
<feature type="signal peptide" evidence="4">
    <location>
        <begin position="1"/>
        <end position="18"/>
    </location>
</feature>
<feature type="compositionally biased region" description="Low complexity" evidence="3">
    <location>
        <begin position="276"/>
        <end position="299"/>
    </location>
</feature>
<organism evidence="5 6">
    <name type="scientific">Dipteronia dyeriana</name>
    <dbReference type="NCBI Taxonomy" id="168575"/>
    <lineage>
        <taxon>Eukaryota</taxon>
        <taxon>Viridiplantae</taxon>
        <taxon>Streptophyta</taxon>
        <taxon>Embryophyta</taxon>
        <taxon>Tracheophyta</taxon>
        <taxon>Spermatophyta</taxon>
        <taxon>Magnoliopsida</taxon>
        <taxon>eudicotyledons</taxon>
        <taxon>Gunneridae</taxon>
        <taxon>Pentapetalae</taxon>
        <taxon>rosids</taxon>
        <taxon>malvids</taxon>
        <taxon>Sapindales</taxon>
        <taxon>Sapindaceae</taxon>
        <taxon>Hippocastanoideae</taxon>
        <taxon>Acereae</taxon>
        <taxon>Dipteronia</taxon>
    </lineage>
</organism>
<feature type="region of interest" description="Disordered" evidence="3">
    <location>
        <begin position="209"/>
        <end position="330"/>
    </location>
</feature>
<dbReference type="EMBL" id="JANJYI010000002">
    <property type="protein sequence ID" value="KAK2658659.1"/>
    <property type="molecule type" value="Genomic_DNA"/>
</dbReference>
<evidence type="ECO:0000256" key="3">
    <source>
        <dbReference type="SAM" id="MobiDB-lite"/>
    </source>
</evidence>
<protein>
    <recommendedName>
        <fullName evidence="7">Protein ABIL2-like</fullName>
    </recommendedName>
</protein>
<comment type="similarity">
    <text evidence="1">Belongs to the ABI family.</text>
</comment>
<reference evidence="5" key="1">
    <citation type="journal article" date="2023" name="Plant J.">
        <title>Genome sequences and population genomics provide insights into the demographic history, inbreeding, and mutation load of two 'living fossil' tree species of Dipteronia.</title>
        <authorList>
            <person name="Feng Y."/>
            <person name="Comes H.P."/>
            <person name="Chen J."/>
            <person name="Zhu S."/>
            <person name="Lu R."/>
            <person name="Zhang X."/>
            <person name="Li P."/>
            <person name="Qiu J."/>
            <person name="Olsen K.M."/>
            <person name="Qiu Y."/>
        </authorList>
    </citation>
    <scope>NUCLEOTIDE SEQUENCE</scope>
    <source>
        <strain evidence="5">KIB01</strain>
    </source>
</reference>
<name>A0AAE0CPI4_9ROSI</name>
<evidence type="ECO:0000256" key="2">
    <source>
        <dbReference type="ARBA" id="ARBA00025223"/>
    </source>
</evidence>
<feature type="compositionally biased region" description="Basic and acidic residues" evidence="3">
    <location>
        <begin position="317"/>
        <end position="330"/>
    </location>
</feature>
<evidence type="ECO:0000256" key="4">
    <source>
        <dbReference type="SAM" id="SignalP"/>
    </source>
</evidence>
<evidence type="ECO:0000256" key="1">
    <source>
        <dbReference type="ARBA" id="ARBA00010020"/>
    </source>
</evidence>
<dbReference type="PANTHER" id="PTHR10460">
    <property type="entry name" value="ABL INTERACTOR FAMILY MEMBER"/>
    <property type="match status" value="1"/>
</dbReference>
<feature type="compositionally biased region" description="Polar residues" evidence="3">
    <location>
        <begin position="212"/>
        <end position="224"/>
    </location>
</feature>
<accession>A0AAE0CPI4</accession>
<sequence length="359" mass="41009">MLVLCWIWISILFNLTCCRTGCARCDYFSLFFMGTMTASSATRDVSNYDEIAMQQSLLFSDSLKDLKNLRTQLYSAAEYFELSYTNDDQKQIVVETLKDYAIKALVNTVDHLGSVTYKVNDLLDEKVDEVSGTELRVSCIEQRLRTCKEYIDHEGISQQSLVIDTPKYHKRYILPAGETMHGAIRTKSKYIGCSLDDEDDWHQFRNAVRATITETPRGTPTSTASSVRRGRSPSPSPRPPQRSGTFSFTSTMPKKDLDKRTVSPHRFPLLRSGSVASRPTTPSASRPTTPNTSRPTTPNARRRYPSEPRKSYSMRLPAERDNSKDIEHYPSKSKRLLKALLSRRKSKKDDMLYTYLDEY</sequence>
<comment type="caution">
    <text evidence="5">The sequence shown here is derived from an EMBL/GenBank/DDBJ whole genome shotgun (WGS) entry which is preliminary data.</text>
</comment>
<keyword evidence="6" id="KW-1185">Reference proteome</keyword>
<evidence type="ECO:0000313" key="5">
    <source>
        <dbReference type="EMBL" id="KAK2658659.1"/>
    </source>
</evidence>
<gene>
    <name evidence="5" type="ORF">Ddye_005192</name>
</gene>
<keyword evidence="4" id="KW-0732">Signal</keyword>